<protein>
    <submittedName>
        <fullName evidence="1">Uncharacterized protein</fullName>
    </submittedName>
</protein>
<evidence type="ECO:0000313" key="1">
    <source>
        <dbReference type="EMBL" id="KAA1069690.1"/>
    </source>
</evidence>
<dbReference type="EMBL" id="VSWC01000183">
    <property type="protein sequence ID" value="KAA1069690.1"/>
    <property type="molecule type" value="Genomic_DNA"/>
</dbReference>
<keyword evidence="2" id="KW-1185">Reference proteome</keyword>
<gene>
    <name evidence="1" type="ORF">PGT21_031605</name>
</gene>
<dbReference type="Proteomes" id="UP000324748">
    <property type="component" value="Unassembled WGS sequence"/>
</dbReference>
<name>A0A5B0M0X8_PUCGR</name>
<reference evidence="1 2" key="1">
    <citation type="submission" date="2019-05" db="EMBL/GenBank/DDBJ databases">
        <title>Emergence of the Ug99 lineage of the wheat stem rust pathogen through somatic hybridization.</title>
        <authorList>
            <person name="Li F."/>
            <person name="Upadhyaya N.M."/>
            <person name="Sperschneider J."/>
            <person name="Matny O."/>
            <person name="Nguyen-Phuc H."/>
            <person name="Mago R."/>
            <person name="Raley C."/>
            <person name="Miller M.E."/>
            <person name="Silverstein K.A.T."/>
            <person name="Henningsen E."/>
            <person name="Hirsch C.D."/>
            <person name="Visser B."/>
            <person name="Pretorius Z.A."/>
            <person name="Steffenson B.J."/>
            <person name="Schwessinger B."/>
            <person name="Dodds P.N."/>
            <person name="Figueroa M."/>
        </authorList>
    </citation>
    <scope>NUCLEOTIDE SEQUENCE [LARGE SCALE GENOMIC DNA]</scope>
    <source>
        <strain evidence="1">21-0</strain>
    </source>
</reference>
<accession>A0A5B0M0X8</accession>
<comment type="caution">
    <text evidence="1">The sequence shown here is derived from an EMBL/GenBank/DDBJ whole genome shotgun (WGS) entry which is preliminary data.</text>
</comment>
<proteinExistence type="predicted"/>
<sequence length="104" mass="11354">MLKKSIFSNGFTGSAIAAFPPIRERTLVAQSLFSIVCQPPSPSPVTTLPGHKDAQELFELGTPALSVSARHTWSREPGFTTRLPTPLWSDHVIHARPLSVTPEH</sequence>
<organism evidence="1 2">
    <name type="scientific">Puccinia graminis f. sp. tritici</name>
    <dbReference type="NCBI Taxonomy" id="56615"/>
    <lineage>
        <taxon>Eukaryota</taxon>
        <taxon>Fungi</taxon>
        <taxon>Dikarya</taxon>
        <taxon>Basidiomycota</taxon>
        <taxon>Pucciniomycotina</taxon>
        <taxon>Pucciniomycetes</taxon>
        <taxon>Pucciniales</taxon>
        <taxon>Pucciniaceae</taxon>
        <taxon>Puccinia</taxon>
    </lineage>
</organism>
<evidence type="ECO:0000313" key="2">
    <source>
        <dbReference type="Proteomes" id="UP000324748"/>
    </source>
</evidence>
<dbReference type="AlphaFoldDB" id="A0A5B0M0X8"/>